<reference evidence="3" key="1">
    <citation type="journal article" date="2019" name="Int. J. Syst. Evol. Microbiol.">
        <title>The Global Catalogue of Microorganisms (GCM) 10K type strain sequencing project: providing services to taxonomists for standard genome sequencing and annotation.</title>
        <authorList>
            <consortium name="The Broad Institute Genomics Platform"/>
            <consortium name="The Broad Institute Genome Sequencing Center for Infectious Disease"/>
            <person name="Wu L."/>
            <person name="Ma J."/>
        </authorList>
    </citation>
    <scope>NUCLEOTIDE SEQUENCE [LARGE SCALE GENOMIC DNA]</scope>
    <source>
        <strain evidence="3">WYCCWR 12678</strain>
    </source>
</reference>
<evidence type="ECO:0000313" key="2">
    <source>
        <dbReference type="EMBL" id="MFC4768582.1"/>
    </source>
</evidence>
<organism evidence="2 3">
    <name type="scientific">Effusibacillus consociatus</name>
    <dbReference type="NCBI Taxonomy" id="1117041"/>
    <lineage>
        <taxon>Bacteria</taxon>
        <taxon>Bacillati</taxon>
        <taxon>Bacillota</taxon>
        <taxon>Bacilli</taxon>
        <taxon>Bacillales</taxon>
        <taxon>Alicyclobacillaceae</taxon>
        <taxon>Effusibacillus</taxon>
    </lineage>
</organism>
<evidence type="ECO:0000313" key="3">
    <source>
        <dbReference type="Proteomes" id="UP001596002"/>
    </source>
</evidence>
<keyword evidence="1" id="KW-0732">Signal</keyword>
<feature type="signal peptide" evidence="1">
    <location>
        <begin position="1"/>
        <end position="24"/>
    </location>
</feature>
<comment type="caution">
    <text evidence="2">The sequence shown here is derived from an EMBL/GenBank/DDBJ whole genome shotgun (WGS) entry which is preliminary data.</text>
</comment>
<evidence type="ECO:0000256" key="1">
    <source>
        <dbReference type="SAM" id="SignalP"/>
    </source>
</evidence>
<gene>
    <name evidence="2" type="ORF">ACFO8Q_14650</name>
</gene>
<evidence type="ECO:0008006" key="4">
    <source>
        <dbReference type="Google" id="ProtNLM"/>
    </source>
</evidence>
<dbReference type="RefSeq" id="WP_380026533.1">
    <property type="nucleotide sequence ID" value="NZ_JBHSHC010000108.1"/>
</dbReference>
<name>A0ABV9Q7I7_9BACL</name>
<sequence length="131" mass="14563">MKRKVKALAVVGLASGILSTSALAYNYKFQFDVTTGWFSDTAYTAYAYKVTDTENPVVNVTAMDLNWTANIMMVNSNDLQRSSIGSWSSPGAQVLTNMGGKQGYQYRLKIWEAYPNSKTYSIKGAWNPDSY</sequence>
<accession>A0ABV9Q7I7</accession>
<dbReference type="Proteomes" id="UP001596002">
    <property type="component" value="Unassembled WGS sequence"/>
</dbReference>
<feature type="chain" id="PRO_5047225189" description="DUF2712 domain-containing protein" evidence="1">
    <location>
        <begin position="25"/>
        <end position="131"/>
    </location>
</feature>
<dbReference type="EMBL" id="JBHSHC010000108">
    <property type="protein sequence ID" value="MFC4768582.1"/>
    <property type="molecule type" value="Genomic_DNA"/>
</dbReference>
<proteinExistence type="predicted"/>
<protein>
    <recommendedName>
        <fullName evidence="4">DUF2712 domain-containing protein</fullName>
    </recommendedName>
</protein>
<keyword evidence="3" id="KW-1185">Reference proteome</keyword>